<organism evidence="1 2">
    <name type="scientific">Parascaris equorum</name>
    <name type="common">Equine roundworm</name>
    <dbReference type="NCBI Taxonomy" id="6256"/>
    <lineage>
        <taxon>Eukaryota</taxon>
        <taxon>Metazoa</taxon>
        <taxon>Ecdysozoa</taxon>
        <taxon>Nematoda</taxon>
        <taxon>Chromadorea</taxon>
        <taxon>Rhabditida</taxon>
        <taxon>Spirurina</taxon>
        <taxon>Ascaridomorpha</taxon>
        <taxon>Ascaridoidea</taxon>
        <taxon>Ascarididae</taxon>
        <taxon>Parascaris</taxon>
    </lineage>
</organism>
<dbReference type="AlphaFoldDB" id="A0A914RQY1"/>
<name>A0A914RQY1_PAREQ</name>
<evidence type="ECO:0000313" key="1">
    <source>
        <dbReference type="Proteomes" id="UP000887564"/>
    </source>
</evidence>
<proteinExistence type="predicted"/>
<evidence type="ECO:0000313" key="2">
    <source>
        <dbReference type="WBParaSite" id="PEQ_0000723301-mRNA-1"/>
    </source>
</evidence>
<reference evidence="2" key="1">
    <citation type="submission" date="2022-11" db="UniProtKB">
        <authorList>
            <consortium name="WormBaseParasite"/>
        </authorList>
    </citation>
    <scope>IDENTIFICATION</scope>
</reference>
<dbReference type="WBParaSite" id="PEQ_0000723301-mRNA-1">
    <property type="protein sequence ID" value="PEQ_0000723301-mRNA-1"/>
    <property type="gene ID" value="PEQ_0000723301"/>
</dbReference>
<protein>
    <submittedName>
        <fullName evidence="2">Uncharacterized protein</fullName>
    </submittedName>
</protein>
<accession>A0A914RQY1</accession>
<sequence length="90" mass="10118">METDEAWLHLMEVQMFLTPPSRPHQNPLLIRLKRLSDPSFANLPEWCHCESLPSCLPSPPGPPGDVGIDGGMSRALPLMQTHRSAPFYLR</sequence>
<dbReference type="Proteomes" id="UP000887564">
    <property type="component" value="Unplaced"/>
</dbReference>
<keyword evidence="1" id="KW-1185">Reference proteome</keyword>